<dbReference type="GeneID" id="24846744"/>
<sequence length="174" mass="18986">MLTRISSSLVIGIFVVVIVGSILFYSYSVGQLLWGIIAAGMIILIAGILFFLPLITDPLNSSGYRGNEKSESFGVESTCLGDSIVYERPFFFIGVPFIIIALGGIFSKHESIFSIAYENGTTLVLYPGVCFVSKDDKISIRGKWHRGKKLGIHGNVVVADRIENLSSGLVFSRE</sequence>
<organism evidence="2 3">
    <name type="scientific">Methanosarcina barkeri MS</name>
    <dbReference type="NCBI Taxonomy" id="1434108"/>
    <lineage>
        <taxon>Archaea</taxon>
        <taxon>Methanobacteriati</taxon>
        <taxon>Methanobacteriota</taxon>
        <taxon>Stenosarchaea group</taxon>
        <taxon>Methanomicrobia</taxon>
        <taxon>Methanosarcinales</taxon>
        <taxon>Methanosarcinaceae</taxon>
        <taxon>Methanosarcina</taxon>
    </lineage>
</organism>
<dbReference type="PATRIC" id="fig|1434108.4.peg.4288"/>
<proteinExistence type="predicted"/>
<gene>
    <name evidence="2" type="ORF">MSBRM_3403</name>
</gene>
<feature type="transmembrane region" description="Helical" evidence="1">
    <location>
        <begin position="32"/>
        <end position="55"/>
    </location>
</feature>
<keyword evidence="1" id="KW-1133">Transmembrane helix</keyword>
<dbReference type="EMBL" id="CP009528">
    <property type="protein sequence ID" value="AKB56401.1"/>
    <property type="molecule type" value="Genomic_DNA"/>
</dbReference>
<evidence type="ECO:0000256" key="1">
    <source>
        <dbReference type="SAM" id="Phobius"/>
    </source>
</evidence>
<dbReference type="AlphaFoldDB" id="A0A0E3LPE9"/>
<feature type="transmembrane region" description="Helical" evidence="1">
    <location>
        <begin position="6"/>
        <end position="25"/>
    </location>
</feature>
<dbReference type="RefSeq" id="WP_230668974.1">
    <property type="nucleotide sequence ID" value="NZ_CP009528.1"/>
</dbReference>
<evidence type="ECO:0000313" key="2">
    <source>
        <dbReference type="EMBL" id="AKB56401.1"/>
    </source>
</evidence>
<reference evidence="2 3" key="1">
    <citation type="submission" date="2014-07" db="EMBL/GenBank/DDBJ databases">
        <title>Methanogenic archaea and the global carbon cycle.</title>
        <authorList>
            <person name="Henriksen J.R."/>
            <person name="Luke J."/>
            <person name="Reinhart S."/>
            <person name="Benedict M.N."/>
            <person name="Youngblut N.D."/>
            <person name="Metcalf M.E."/>
            <person name="Whitaker R.J."/>
            <person name="Metcalf W.W."/>
        </authorList>
    </citation>
    <scope>NUCLEOTIDE SEQUENCE [LARGE SCALE GENOMIC DNA]</scope>
    <source>
        <strain evidence="2 3">MS</strain>
    </source>
</reference>
<protein>
    <submittedName>
        <fullName evidence="2">Uncharacterized protein</fullName>
    </submittedName>
</protein>
<accession>A0A0E3LPE9</accession>
<dbReference type="Proteomes" id="UP000033033">
    <property type="component" value="Chromosome"/>
</dbReference>
<feature type="transmembrane region" description="Helical" evidence="1">
    <location>
        <begin position="90"/>
        <end position="107"/>
    </location>
</feature>
<evidence type="ECO:0000313" key="3">
    <source>
        <dbReference type="Proteomes" id="UP000033033"/>
    </source>
</evidence>
<dbReference type="KEGG" id="mby:MSBRM_3403"/>
<dbReference type="HOGENOM" id="CLU_131311_0_0_2"/>
<keyword evidence="1" id="KW-0472">Membrane</keyword>
<keyword evidence="1" id="KW-0812">Transmembrane</keyword>
<name>A0A0E3LPE9_METBA</name>
<keyword evidence="3" id="KW-1185">Reference proteome</keyword>